<evidence type="ECO:0000313" key="5">
    <source>
        <dbReference type="EMBL" id="MBD1320133.1"/>
    </source>
</evidence>
<comment type="caution">
    <text evidence="5">The sequence shown here is derived from an EMBL/GenBank/DDBJ whole genome shotgun (WGS) entry which is preliminary data.</text>
</comment>
<dbReference type="InterPro" id="IPR000524">
    <property type="entry name" value="Tscrpt_reg_HTH_GntR"/>
</dbReference>
<dbReference type="SUPFAM" id="SSF48008">
    <property type="entry name" value="GntR ligand-binding domain-like"/>
    <property type="match status" value="1"/>
</dbReference>
<name>A0ABR7WBJ8_9ACTN</name>
<dbReference type="SMART" id="SM00895">
    <property type="entry name" value="FCD"/>
    <property type="match status" value="1"/>
</dbReference>
<dbReference type="EMBL" id="JACWMS010000002">
    <property type="protein sequence ID" value="MBD1320133.1"/>
    <property type="molecule type" value="Genomic_DNA"/>
</dbReference>
<evidence type="ECO:0000256" key="2">
    <source>
        <dbReference type="ARBA" id="ARBA00023125"/>
    </source>
</evidence>
<keyword evidence="6" id="KW-1185">Reference proteome</keyword>
<dbReference type="Gene3D" id="1.20.120.530">
    <property type="entry name" value="GntR ligand-binding domain-like"/>
    <property type="match status" value="1"/>
</dbReference>
<dbReference type="Pfam" id="PF00392">
    <property type="entry name" value="GntR"/>
    <property type="match status" value="1"/>
</dbReference>
<dbReference type="SMART" id="SM00345">
    <property type="entry name" value="HTH_GNTR"/>
    <property type="match status" value="1"/>
</dbReference>
<dbReference type="Proteomes" id="UP000602395">
    <property type="component" value="Unassembled WGS sequence"/>
</dbReference>
<proteinExistence type="predicted"/>
<dbReference type="RefSeq" id="WP_190266867.1">
    <property type="nucleotide sequence ID" value="NZ_BAABAD010000004.1"/>
</dbReference>
<keyword evidence="1" id="KW-0805">Transcription regulation</keyword>
<keyword evidence="3" id="KW-0804">Transcription</keyword>
<feature type="domain" description="HTH gntR-type" evidence="4">
    <location>
        <begin position="7"/>
        <end position="74"/>
    </location>
</feature>
<dbReference type="PANTHER" id="PTHR43537:SF24">
    <property type="entry name" value="GLUCONATE OPERON TRANSCRIPTIONAL REPRESSOR"/>
    <property type="match status" value="1"/>
</dbReference>
<dbReference type="Gene3D" id="1.10.10.10">
    <property type="entry name" value="Winged helix-like DNA-binding domain superfamily/Winged helix DNA-binding domain"/>
    <property type="match status" value="1"/>
</dbReference>
<dbReference type="CDD" id="cd07377">
    <property type="entry name" value="WHTH_GntR"/>
    <property type="match status" value="1"/>
</dbReference>
<dbReference type="InterPro" id="IPR011711">
    <property type="entry name" value="GntR_C"/>
</dbReference>
<keyword evidence="2" id="KW-0238">DNA-binding</keyword>
<evidence type="ECO:0000259" key="4">
    <source>
        <dbReference type="PROSITE" id="PS50949"/>
    </source>
</evidence>
<evidence type="ECO:0000313" key="6">
    <source>
        <dbReference type="Proteomes" id="UP000602395"/>
    </source>
</evidence>
<sequence>MTTTTGPVAAERAYAHTKARIISGDLPGGALVSEGAIGAELGISRTPVHEAFLLLSAEQLIELVSRKGAIVRPMTHREAEDVLAMRKGIESASAAQVFAAGGPAEPCAALLAENLERQRRHVDAGDVSGFVAADDDFHALMVEASGNPVARHFYEELRSRQQRLRNLLLRVDPANLMSSYDDHRELADCFLRGDAARFADALDAHLDRYQGAI</sequence>
<dbReference type="Pfam" id="PF07729">
    <property type="entry name" value="FCD"/>
    <property type="match status" value="1"/>
</dbReference>
<dbReference type="PROSITE" id="PS50949">
    <property type="entry name" value="HTH_GNTR"/>
    <property type="match status" value="1"/>
</dbReference>
<protein>
    <submittedName>
        <fullName evidence="5">GntR family transcriptional regulator</fullName>
    </submittedName>
</protein>
<evidence type="ECO:0000256" key="3">
    <source>
        <dbReference type="ARBA" id="ARBA00023163"/>
    </source>
</evidence>
<dbReference type="PANTHER" id="PTHR43537">
    <property type="entry name" value="TRANSCRIPTIONAL REGULATOR, GNTR FAMILY"/>
    <property type="match status" value="1"/>
</dbReference>
<gene>
    <name evidence="5" type="ORF">IDF66_11085</name>
</gene>
<organism evidence="5 6">
    <name type="scientific">Gordonia hankookensis</name>
    <dbReference type="NCBI Taxonomy" id="589403"/>
    <lineage>
        <taxon>Bacteria</taxon>
        <taxon>Bacillati</taxon>
        <taxon>Actinomycetota</taxon>
        <taxon>Actinomycetes</taxon>
        <taxon>Mycobacteriales</taxon>
        <taxon>Gordoniaceae</taxon>
        <taxon>Gordonia</taxon>
    </lineage>
</organism>
<reference evidence="5 6" key="1">
    <citation type="submission" date="2020-09" db="EMBL/GenBank/DDBJ databases">
        <title>Novel species in genus Gordonia.</title>
        <authorList>
            <person name="Zhang G."/>
        </authorList>
    </citation>
    <scope>NUCLEOTIDE SEQUENCE [LARGE SCALE GENOMIC DNA]</scope>
    <source>
        <strain evidence="5 6">ON-33</strain>
    </source>
</reference>
<evidence type="ECO:0000256" key="1">
    <source>
        <dbReference type="ARBA" id="ARBA00023015"/>
    </source>
</evidence>
<dbReference type="InterPro" id="IPR036388">
    <property type="entry name" value="WH-like_DNA-bd_sf"/>
</dbReference>
<dbReference type="SUPFAM" id="SSF46785">
    <property type="entry name" value="Winged helix' DNA-binding domain"/>
    <property type="match status" value="1"/>
</dbReference>
<accession>A0ABR7WBJ8</accession>
<dbReference type="InterPro" id="IPR036390">
    <property type="entry name" value="WH_DNA-bd_sf"/>
</dbReference>
<dbReference type="InterPro" id="IPR008920">
    <property type="entry name" value="TF_FadR/GntR_C"/>
</dbReference>